<evidence type="ECO:0000313" key="4">
    <source>
        <dbReference type="Proteomes" id="UP001146793"/>
    </source>
</evidence>
<gene>
    <name evidence="2" type="ORF">M0812_18978</name>
    <name evidence="3" type="ORF">M0813_14944</name>
</gene>
<evidence type="ECO:0000313" key="5">
    <source>
        <dbReference type="Proteomes" id="UP001150062"/>
    </source>
</evidence>
<name>A0AAV7Z6W8_9EUKA</name>
<protein>
    <submittedName>
        <fullName evidence="2">Uncharacterized protein</fullName>
    </submittedName>
</protein>
<organism evidence="2 4">
    <name type="scientific">Anaeramoeba flamelloides</name>
    <dbReference type="NCBI Taxonomy" id="1746091"/>
    <lineage>
        <taxon>Eukaryota</taxon>
        <taxon>Metamonada</taxon>
        <taxon>Anaeramoebidae</taxon>
        <taxon>Anaeramoeba</taxon>
    </lineage>
</organism>
<reference evidence="3" key="1">
    <citation type="submission" date="2022-08" db="EMBL/GenBank/DDBJ databases">
        <title>Novel sulfate-reducing endosymbionts in the free-living metamonad Anaeramoeba.</title>
        <authorList>
            <person name="Jerlstrom-Hultqvist J."/>
            <person name="Cepicka I."/>
            <person name="Gallot-Lavallee L."/>
            <person name="Salas-Leiva D."/>
            <person name="Curtis B.A."/>
            <person name="Zahonova K."/>
            <person name="Pipaliya S."/>
            <person name="Dacks J."/>
            <person name="Roger A.J."/>
        </authorList>
    </citation>
    <scope>NUCLEOTIDE SEQUENCE</scope>
    <source>
        <strain evidence="3">Schooner1</strain>
    </source>
</reference>
<comment type="caution">
    <text evidence="2">The sequence shown here is derived from an EMBL/GenBank/DDBJ whole genome shotgun (WGS) entry which is preliminary data.</text>
</comment>
<dbReference type="Proteomes" id="UP001146793">
    <property type="component" value="Unassembled WGS sequence"/>
</dbReference>
<evidence type="ECO:0000313" key="2">
    <source>
        <dbReference type="EMBL" id="KAJ3436911.1"/>
    </source>
</evidence>
<dbReference type="EMBL" id="JANTQA010000036">
    <property type="protein sequence ID" value="KAJ3436911.1"/>
    <property type="molecule type" value="Genomic_DNA"/>
</dbReference>
<reference evidence="2" key="2">
    <citation type="submission" date="2022-08" db="EMBL/GenBank/DDBJ databases">
        <title>Novel sulphate-reducing endosymbionts in the free-living metamonad Anaeramoeba.</title>
        <authorList>
            <person name="Jerlstrom-Hultqvist J."/>
            <person name="Cepicka I."/>
            <person name="Gallot-Lavallee L."/>
            <person name="Salas-Leiva D."/>
            <person name="Curtis B.A."/>
            <person name="Zahonova K."/>
            <person name="Pipaliya S."/>
            <person name="Dacks J."/>
            <person name="Roger A.J."/>
        </authorList>
    </citation>
    <scope>NUCLEOTIDE SEQUENCE</scope>
    <source>
        <strain evidence="2">Busselton2</strain>
    </source>
</reference>
<accession>A0AAV7Z6W8</accession>
<feature type="coiled-coil region" evidence="1">
    <location>
        <begin position="90"/>
        <end position="117"/>
    </location>
</feature>
<dbReference type="AlphaFoldDB" id="A0AAV7Z6W8"/>
<evidence type="ECO:0000313" key="3">
    <source>
        <dbReference type="EMBL" id="KAJ6251502.1"/>
    </source>
</evidence>
<evidence type="ECO:0000256" key="1">
    <source>
        <dbReference type="SAM" id="Coils"/>
    </source>
</evidence>
<dbReference type="Proteomes" id="UP001150062">
    <property type="component" value="Unassembled WGS sequence"/>
</dbReference>
<sequence length="122" mass="14489">MTLSAGNNKYGIYPNNLRKLFGLRTPEQPLFELIINHNNLQYFKKKRKKDYNHKKRTLLLLNKQKSLQKKGCLKKSKIAIQIPRKKRLDNESKNKINQQLREKLGNIDQEIDADIEQLLKNF</sequence>
<keyword evidence="5" id="KW-1185">Reference proteome</keyword>
<keyword evidence="1" id="KW-0175">Coiled coil</keyword>
<proteinExistence type="predicted"/>
<dbReference type="EMBL" id="JAOAOG010000058">
    <property type="protein sequence ID" value="KAJ6251502.1"/>
    <property type="molecule type" value="Genomic_DNA"/>
</dbReference>